<gene>
    <name evidence="1" type="ORF">A9O67_11450</name>
</gene>
<name>A0A1A6DYS2_9BURK</name>
<dbReference type="Proteomes" id="UP000091969">
    <property type="component" value="Unassembled WGS sequence"/>
</dbReference>
<organism evidence="1 2">
    <name type="scientific">Tepidimonas fonticaldi</name>
    <dbReference type="NCBI Taxonomy" id="1101373"/>
    <lineage>
        <taxon>Bacteria</taxon>
        <taxon>Pseudomonadati</taxon>
        <taxon>Pseudomonadota</taxon>
        <taxon>Betaproteobacteria</taxon>
        <taxon>Burkholderiales</taxon>
        <taxon>Tepidimonas</taxon>
    </lineage>
</organism>
<dbReference type="EMBL" id="LZDH01000005">
    <property type="protein sequence ID" value="OBS31925.1"/>
    <property type="molecule type" value="Genomic_DNA"/>
</dbReference>
<accession>A0A1A6DYS2</accession>
<protein>
    <submittedName>
        <fullName evidence="1">Uncharacterized protein</fullName>
    </submittedName>
</protein>
<sequence length="264" mass="28166">MALVAVLWMLAALSGAALGLSAWVRSEARLRQADVARLNATAAAQAALVHVLAAHPWGGGSPPARQRWTVTVLDTPVQIDWSTAQAAIDINRAPQDLLQAVLAHAGGLPSDAAARWAAAIVQTRADPALSGRPAYDAVEDLLTRPGLPFPVWMAVQSLLTVDSDDPALDPQAVDDSLLIVLAQGDAGRAAAWARARSMQTDGDLSTIPAPWIRQTPGNRWKAVAHVQTEDGTFQVTWMLVQGAPMADRSPWRLLRQTVRWVPSG</sequence>
<evidence type="ECO:0000313" key="1">
    <source>
        <dbReference type="EMBL" id="OBS31925.1"/>
    </source>
</evidence>
<keyword evidence="2" id="KW-1185">Reference proteome</keyword>
<reference evidence="1 2" key="1">
    <citation type="submission" date="2016-06" db="EMBL/GenBank/DDBJ databases">
        <title>Genome sequence of Tepidimonas fonticaldi PL17.</title>
        <authorList>
            <person name="Pinnaka A.K."/>
        </authorList>
    </citation>
    <scope>NUCLEOTIDE SEQUENCE [LARGE SCALE GENOMIC DNA]</scope>
    <source>
        <strain evidence="1 2">PL17</strain>
    </source>
</reference>
<evidence type="ECO:0000313" key="2">
    <source>
        <dbReference type="Proteomes" id="UP000091969"/>
    </source>
</evidence>
<dbReference type="STRING" id="1101373.A9O67_11450"/>
<comment type="caution">
    <text evidence="1">The sequence shown here is derived from an EMBL/GenBank/DDBJ whole genome shotgun (WGS) entry which is preliminary data.</text>
</comment>
<proteinExistence type="predicted"/>
<dbReference type="AlphaFoldDB" id="A0A1A6DYS2"/>